<evidence type="ECO:0000313" key="14">
    <source>
        <dbReference type="EMBL" id="ASG23482.1"/>
    </source>
</evidence>
<dbReference type="InterPro" id="IPR036097">
    <property type="entry name" value="HisK_dim/P_sf"/>
</dbReference>
<evidence type="ECO:0000259" key="12">
    <source>
        <dbReference type="PROSITE" id="PS50109"/>
    </source>
</evidence>
<comment type="catalytic activity">
    <reaction evidence="1">
        <text>ATP + protein L-histidine = ADP + protein N-phospho-L-histidine.</text>
        <dbReference type="EC" id="2.7.13.3"/>
    </reaction>
</comment>
<dbReference type="GO" id="GO:0000155">
    <property type="term" value="F:phosphorelay sensor kinase activity"/>
    <property type="evidence" value="ECO:0007669"/>
    <property type="project" value="InterPro"/>
</dbReference>
<dbReference type="EMBL" id="CP022111">
    <property type="protein sequence ID" value="ASG23482.1"/>
    <property type="molecule type" value="Genomic_DNA"/>
</dbReference>
<name>A0A248JXN9_9PROT</name>
<proteinExistence type="predicted"/>
<evidence type="ECO:0000256" key="4">
    <source>
        <dbReference type="ARBA" id="ARBA00022553"/>
    </source>
</evidence>
<keyword evidence="5" id="KW-0808">Transferase</keyword>
<dbReference type="RefSeq" id="WP_088873974.1">
    <property type="nucleotide sequence ID" value="NZ_CP022111.1"/>
</dbReference>
<dbReference type="PRINTS" id="PR00344">
    <property type="entry name" value="BCTRLSENSOR"/>
</dbReference>
<dbReference type="InterPro" id="IPR004358">
    <property type="entry name" value="Sig_transdc_His_kin-like_C"/>
</dbReference>
<keyword evidence="10 11" id="KW-0472">Membrane</keyword>
<dbReference type="Pfam" id="PF00672">
    <property type="entry name" value="HAMP"/>
    <property type="match status" value="1"/>
</dbReference>
<dbReference type="CDD" id="cd00075">
    <property type="entry name" value="HATPase"/>
    <property type="match status" value="1"/>
</dbReference>
<evidence type="ECO:0000256" key="9">
    <source>
        <dbReference type="ARBA" id="ARBA00023012"/>
    </source>
</evidence>
<dbReference type="InterPro" id="IPR003660">
    <property type="entry name" value="HAMP_dom"/>
</dbReference>
<dbReference type="InterPro" id="IPR003594">
    <property type="entry name" value="HATPase_dom"/>
</dbReference>
<dbReference type="SUPFAM" id="SSF55874">
    <property type="entry name" value="ATPase domain of HSP90 chaperone/DNA topoisomerase II/histidine kinase"/>
    <property type="match status" value="1"/>
</dbReference>
<dbReference type="PANTHER" id="PTHR45436">
    <property type="entry name" value="SENSOR HISTIDINE KINASE YKOH"/>
    <property type="match status" value="1"/>
</dbReference>
<keyword evidence="7" id="KW-0418">Kinase</keyword>
<dbReference type="SMART" id="SM00387">
    <property type="entry name" value="HATPase_c"/>
    <property type="match status" value="1"/>
</dbReference>
<feature type="transmembrane region" description="Helical" evidence="11">
    <location>
        <begin position="20"/>
        <end position="41"/>
    </location>
</feature>
<evidence type="ECO:0000256" key="3">
    <source>
        <dbReference type="ARBA" id="ARBA00012438"/>
    </source>
</evidence>
<keyword evidence="15" id="KW-1185">Reference proteome</keyword>
<dbReference type="SUPFAM" id="SSF47384">
    <property type="entry name" value="Homodimeric domain of signal transducing histidine kinase"/>
    <property type="match status" value="1"/>
</dbReference>
<evidence type="ECO:0000259" key="13">
    <source>
        <dbReference type="PROSITE" id="PS50885"/>
    </source>
</evidence>
<protein>
    <recommendedName>
        <fullName evidence="3">histidine kinase</fullName>
        <ecNumber evidence="3">2.7.13.3</ecNumber>
    </recommendedName>
</protein>
<dbReference type="SMART" id="SM00304">
    <property type="entry name" value="HAMP"/>
    <property type="match status" value="1"/>
</dbReference>
<accession>A0A248JXN9</accession>
<dbReference type="CDD" id="cd00082">
    <property type="entry name" value="HisKA"/>
    <property type="match status" value="1"/>
</dbReference>
<dbReference type="PROSITE" id="PS50109">
    <property type="entry name" value="HIS_KIN"/>
    <property type="match status" value="1"/>
</dbReference>
<comment type="subcellular location">
    <subcellularLocation>
        <location evidence="2">Membrane</location>
        <topology evidence="2">Multi-pass membrane protein</topology>
    </subcellularLocation>
</comment>
<feature type="domain" description="HAMP" evidence="13">
    <location>
        <begin position="193"/>
        <end position="246"/>
    </location>
</feature>
<dbReference type="Gene3D" id="1.10.287.130">
    <property type="match status" value="1"/>
</dbReference>
<evidence type="ECO:0000256" key="8">
    <source>
        <dbReference type="ARBA" id="ARBA00022989"/>
    </source>
</evidence>
<evidence type="ECO:0000256" key="7">
    <source>
        <dbReference type="ARBA" id="ARBA00022777"/>
    </source>
</evidence>
<evidence type="ECO:0000313" key="15">
    <source>
        <dbReference type="Proteomes" id="UP000197153"/>
    </source>
</evidence>
<evidence type="ECO:0000256" key="5">
    <source>
        <dbReference type="ARBA" id="ARBA00022679"/>
    </source>
</evidence>
<dbReference type="InterPro" id="IPR003661">
    <property type="entry name" value="HisK_dim/P_dom"/>
</dbReference>
<gene>
    <name evidence="14" type="ORF">Y958_22035</name>
</gene>
<organism evidence="14 15">
    <name type="scientific">Nitrospirillum viridazoti CBAmc</name>
    <dbReference type="NCBI Taxonomy" id="1441467"/>
    <lineage>
        <taxon>Bacteria</taxon>
        <taxon>Pseudomonadati</taxon>
        <taxon>Pseudomonadota</taxon>
        <taxon>Alphaproteobacteria</taxon>
        <taxon>Rhodospirillales</taxon>
        <taxon>Azospirillaceae</taxon>
        <taxon>Nitrospirillum</taxon>
        <taxon>Nitrospirillum viridazoti</taxon>
    </lineage>
</organism>
<dbReference type="SMART" id="SM00388">
    <property type="entry name" value="HisKA"/>
    <property type="match status" value="1"/>
</dbReference>
<keyword evidence="9" id="KW-0902">Two-component regulatory system</keyword>
<dbReference type="Gene3D" id="3.30.565.10">
    <property type="entry name" value="Histidine kinase-like ATPase, C-terminal domain"/>
    <property type="match status" value="1"/>
</dbReference>
<evidence type="ECO:0000256" key="6">
    <source>
        <dbReference type="ARBA" id="ARBA00022692"/>
    </source>
</evidence>
<evidence type="ECO:0000256" key="10">
    <source>
        <dbReference type="ARBA" id="ARBA00023136"/>
    </source>
</evidence>
<evidence type="ECO:0000256" key="1">
    <source>
        <dbReference type="ARBA" id="ARBA00000085"/>
    </source>
</evidence>
<dbReference type="Proteomes" id="UP000197153">
    <property type="component" value="Chromosome 2"/>
</dbReference>
<dbReference type="PROSITE" id="PS50885">
    <property type="entry name" value="HAMP"/>
    <property type="match status" value="1"/>
</dbReference>
<keyword evidence="4" id="KW-0597">Phosphoprotein</keyword>
<dbReference type="Gene3D" id="6.10.340.10">
    <property type="match status" value="1"/>
</dbReference>
<sequence>MLATLAQIWRHRSLQGRLAWRLGLLFLASVAVGILPLVVRLEEAGGVVQRKVLRGQANELMAVFNHGGLSLDRLPPDLANRYALEEDGVIYAVWDQHGRLLTQSLPRAANTLREALNQPDTEYFFRPPGEPERYGLGTPIKLGDRTLTLAVAQSPTADQKIINGLLDEFVRDILLFGIPVALIAAAIGVWTIRSSLTPIQEVSEEAAAIGLDRLDHRLDGKNLPSEVLPLVDAFNTALARLEGSFRHHRRFIADAAHQLRTPLAVVQARLESGEADMTAVRADVRRLSRLVAQLLSLSRLSGTPLPRTDRVMAGELTAGELVTLAPFIRSLGKSIELEVVEDFPLVCNAGAVAEALRNLVENAVAYGPAGGMVEVRVGPGPILSVADRGPGLQGEDPLTLAEPFVRGAAGAGITGSGLGLAIAMEIMRQHGGRLAARDRHGGGALFSLCFEDKAA</sequence>
<evidence type="ECO:0000256" key="2">
    <source>
        <dbReference type="ARBA" id="ARBA00004141"/>
    </source>
</evidence>
<dbReference type="Pfam" id="PF00512">
    <property type="entry name" value="HisKA"/>
    <property type="match status" value="1"/>
</dbReference>
<dbReference type="EC" id="2.7.13.3" evidence="3"/>
<dbReference type="InterPro" id="IPR050428">
    <property type="entry name" value="TCS_sensor_his_kinase"/>
</dbReference>
<dbReference type="GO" id="GO:0005886">
    <property type="term" value="C:plasma membrane"/>
    <property type="evidence" value="ECO:0007669"/>
    <property type="project" value="TreeGrafter"/>
</dbReference>
<dbReference type="KEGG" id="nao:Y958_22035"/>
<keyword evidence="6 11" id="KW-0812">Transmembrane</keyword>
<dbReference type="PANTHER" id="PTHR45436:SF15">
    <property type="entry name" value="SENSOR HISTIDINE KINASE CUSS"/>
    <property type="match status" value="1"/>
</dbReference>
<dbReference type="InterPro" id="IPR036890">
    <property type="entry name" value="HATPase_C_sf"/>
</dbReference>
<dbReference type="AlphaFoldDB" id="A0A248JXN9"/>
<evidence type="ECO:0000256" key="11">
    <source>
        <dbReference type="SAM" id="Phobius"/>
    </source>
</evidence>
<feature type="domain" description="Histidine kinase" evidence="12">
    <location>
        <begin position="254"/>
        <end position="454"/>
    </location>
</feature>
<keyword evidence="8 11" id="KW-1133">Transmembrane helix</keyword>
<dbReference type="Pfam" id="PF02518">
    <property type="entry name" value="HATPase_c"/>
    <property type="match status" value="1"/>
</dbReference>
<reference evidence="14 15" key="1">
    <citation type="submission" date="2017-06" db="EMBL/GenBank/DDBJ databases">
        <title>Complete genome sequence of Nitrospirillum amazonense strain CBAmC, an endophytic nitrogen-fixing and plant growth-promoting bacterium, isolated from sugarcane.</title>
        <authorList>
            <person name="Schwab S."/>
            <person name="dos Santos Teixeira K.R."/>
            <person name="Simoes Araujo J.L."/>
            <person name="Soares Vidal M."/>
            <person name="Borges de Freitas H.R."/>
            <person name="Rivello Crivelaro A.L."/>
            <person name="Bueno de Camargo Nunes A."/>
            <person name="dos Santos C.M."/>
            <person name="Palmeira da Silva Rosa D."/>
            <person name="da Silva Padilha D."/>
            <person name="da Silva E."/>
            <person name="Araujo Terra L."/>
            <person name="Soares Mendes V."/>
            <person name="Farinelli L."/>
            <person name="Magalhaes Cruz L."/>
            <person name="Baldani J.I."/>
        </authorList>
    </citation>
    <scope>NUCLEOTIDE SEQUENCE [LARGE SCALE GENOMIC DNA]</scope>
    <source>
        <strain evidence="14 15">CBAmC</strain>
    </source>
</reference>
<dbReference type="InterPro" id="IPR005467">
    <property type="entry name" value="His_kinase_dom"/>
</dbReference>